<dbReference type="CDD" id="cd03180">
    <property type="entry name" value="GST_C_2"/>
    <property type="match status" value="1"/>
</dbReference>
<dbReference type="Pfam" id="PF13409">
    <property type="entry name" value="GST_N_2"/>
    <property type="match status" value="1"/>
</dbReference>
<dbReference type="InterPro" id="IPR036282">
    <property type="entry name" value="Glutathione-S-Trfase_C_sf"/>
</dbReference>
<dbReference type="SFLD" id="SFLDG01150">
    <property type="entry name" value="Main.1:_Beta-like"/>
    <property type="match status" value="1"/>
</dbReference>
<dbReference type="PANTHER" id="PTHR44051">
    <property type="entry name" value="GLUTATHIONE S-TRANSFERASE-RELATED"/>
    <property type="match status" value="1"/>
</dbReference>
<sequence>MLTIWGRNNSTNVKKVLWCAEEAGLPYDWIPAGGSFGLTADPAYRAMNPNGLVPTIRDGDFVLWESNAIVRYLSGRYAPGTLSPEEPTARASADRWMDFATSSLAGPFRDLFWGMVRTPADKRDMAAIEAGRLKCAGLLAFVDRTLADQPWLSGKNFGMGDIPLGCFAYAWFEMPIERPDLPHLAAWYARLTERPAYRKTVMIGLS</sequence>
<dbReference type="PROSITE" id="PS50404">
    <property type="entry name" value="GST_NTER"/>
    <property type="match status" value="1"/>
</dbReference>
<evidence type="ECO:0000259" key="2">
    <source>
        <dbReference type="PROSITE" id="PS50405"/>
    </source>
</evidence>
<dbReference type="RefSeq" id="WP_266341785.1">
    <property type="nucleotide sequence ID" value="NZ_JAPKNH010000001.1"/>
</dbReference>
<name>A0ABW0PWX3_9HYPH</name>
<protein>
    <submittedName>
        <fullName evidence="3">Glutathione S-transferase family protein</fullName>
    </submittedName>
</protein>
<dbReference type="SUPFAM" id="SSF47616">
    <property type="entry name" value="GST C-terminal domain-like"/>
    <property type="match status" value="1"/>
</dbReference>
<feature type="domain" description="GST N-terminal" evidence="1">
    <location>
        <begin position="1"/>
        <end position="81"/>
    </location>
</feature>
<dbReference type="CDD" id="cd03047">
    <property type="entry name" value="GST_N_2"/>
    <property type="match status" value="1"/>
</dbReference>
<dbReference type="InterPro" id="IPR040079">
    <property type="entry name" value="Glutathione_S-Trfase"/>
</dbReference>
<reference evidence="4" key="1">
    <citation type="journal article" date="2019" name="Int. J. Syst. Evol. Microbiol.">
        <title>The Global Catalogue of Microorganisms (GCM) 10K type strain sequencing project: providing services to taxonomists for standard genome sequencing and annotation.</title>
        <authorList>
            <consortium name="The Broad Institute Genomics Platform"/>
            <consortium name="The Broad Institute Genome Sequencing Center for Infectious Disease"/>
            <person name="Wu L."/>
            <person name="Ma J."/>
        </authorList>
    </citation>
    <scope>NUCLEOTIDE SEQUENCE [LARGE SCALE GENOMIC DNA]</scope>
    <source>
        <strain evidence="4">KACC 12633</strain>
    </source>
</reference>
<feature type="domain" description="GST C-terminal" evidence="2">
    <location>
        <begin position="86"/>
        <end position="206"/>
    </location>
</feature>
<dbReference type="PANTHER" id="PTHR44051:SF19">
    <property type="entry name" value="DISULFIDE-BOND OXIDOREDUCTASE YFCG"/>
    <property type="match status" value="1"/>
</dbReference>
<dbReference type="Pfam" id="PF13410">
    <property type="entry name" value="GST_C_2"/>
    <property type="match status" value="1"/>
</dbReference>
<dbReference type="InterPro" id="IPR036249">
    <property type="entry name" value="Thioredoxin-like_sf"/>
</dbReference>
<evidence type="ECO:0000259" key="1">
    <source>
        <dbReference type="PROSITE" id="PS50404"/>
    </source>
</evidence>
<evidence type="ECO:0000313" key="4">
    <source>
        <dbReference type="Proteomes" id="UP001596150"/>
    </source>
</evidence>
<dbReference type="Proteomes" id="UP001596150">
    <property type="component" value="Unassembled WGS sequence"/>
</dbReference>
<keyword evidence="4" id="KW-1185">Reference proteome</keyword>
<organism evidence="3 4">
    <name type="scientific">Kaistia terrae</name>
    <dbReference type="NCBI Taxonomy" id="537017"/>
    <lineage>
        <taxon>Bacteria</taxon>
        <taxon>Pseudomonadati</taxon>
        <taxon>Pseudomonadota</taxon>
        <taxon>Alphaproteobacteria</taxon>
        <taxon>Hyphomicrobiales</taxon>
        <taxon>Kaistiaceae</taxon>
        <taxon>Kaistia</taxon>
    </lineage>
</organism>
<dbReference type="PROSITE" id="PS50405">
    <property type="entry name" value="GST_CTER"/>
    <property type="match status" value="1"/>
</dbReference>
<dbReference type="SUPFAM" id="SSF52833">
    <property type="entry name" value="Thioredoxin-like"/>
    <property type="match status" value="1"/>
</dbReference>
<gene>
    <name evidence="3" type="ORF">ACFPP9_09505</name>
</gene>
<dbReference type="Gene3D" id="1.20.1050.10">
    <property type="match status" value="1"/>
</dbReference>
<evidence type="ECO:0000313" key="3">
    <source>
        <dbReference type="EMBL" id="MFC5516002.1"/>
    </source>
</evidence>
<dbReference type="SFLD" id="SFLDS00019">
    <property type="entry name" value="Glutathione_Transferase_(cytos"/>
    <property type="match status" value="1"/>
</dbReference>
<dbReference type="Gene3D" id="3.40.30.10">
    <property type="entry name" value="Glutaredoxin"/>
    <property type="match status" value="1"/>
</dbReference>
<comment type="caution">
    <text evidence="3">The sequence shown here is derived from an EMBL/GenBank/DDBJ whole genome shotgun (WGS) entry which is preliminary data.</text>
</comment>
<accession>A0ABW0PWX3</accession>
<dbReference type="SFLD" id="SFLDG00358">
    <property type="entry name" value="Main_(cytGST)"/>
    <property type="match status" value="1"/>
</dbReference>
<dbReference type="InterPro" id="IPR004045">
    <property type="entry name" value="Glutathione_S-Trfase_N"/>
</dbReference>
<dbReference type="EMBL" id="JBHSML010000003">
    <property type="protein sequence ID" value="MFC5516002.1"/>
    <property type="molecule type" value="Genomic_DNA"/>
</dbReference>
<dbReference type="InterPro" id="IPR010987">
    <property type="entry name" value="Glutathione-S-Trfase_C-like"/>
</dbReference>
<proteinExistence type="predicted"/>